<evidence type="ECO:0000256" key="1">
    <source>
        <dbReference type="SAM" id="MobiDB-lite"/>
    </source>
</evidence>
<dbReference type="EMBL" id="GBRH01167429">
    <property type="protein sequence ID" value="JAE30467.1"/>
    <property type="molecule type" value="Transcribed_RNA"/>
</dbReference>
<name>A0A0A9H117_ARUDO</name>
<proteinExistence type="predicted"/>
<reference evidence="2" key="1">
    <citation type="submission" date="2014-09" db="EMBL/GenBank/DDBJ databases">
        <authorList>
            <person name="Magalhaes I.L.F."/>
            <person name="Oliveira U."/>
            <person name="Santos F.R."/>
            <person name="Vidigal T.H.D.A."/>
            <person name="Brescovit A.D."/>
            <person name="Santos A.J."/>
        </authorList>
    </citation>
    <scope>NUCLEOTIDE SEQUENCE</scope>
    <source>
        <tissue evidence="2">Shoot tissue taken approximately 20 cm above the soil surface</tissue>
    </source>
</reference>
<sequence>MKRSSSSPPEGPPAAAAPAAAARGGGRAAICASMRGSWSTGVATRRQATCASSRRS</sequence>
<organism evidence="2">
    <name type="scientific">Arundo donax</name>
    <name type="common">Giant reed</name>
    <name type="synonym">Donax arundinaceus</name>
    <dbReference type="NCBI Taxonomy" id="35708"/>
    <lineage>
        <taxon>Eukaryota</taxon>
        <taxon>Viridiplantae</taxon>
        <taxon>Streptophyta</taxon>
        <taxon>Embryophyta</taxon>
        <taxon>Tracheophyta</taxon>
        <taxon>Spermatophyta</taxon>
        <taxon>Magnoliopsida</taxon>
        <taxon>Liliopsida</taxon>
        <taxon>Poales</taxon>
        <taxon>Poaceae</taxon>
        <taxon>PACMAD clade</taxon>
        <taxon>Arundinoideae</taxon>
        <taxon>Arundineae</taxon>
        <taxon>Arundo</taxon>
    </lineage>
</organism>
<evidence type="ECO:0000313" key="2">
    <source>
        <dbReference type="EMBL" id="JAE30467.1"/>
    </source>
</evidence>
<dbReference type="AlphaFoldDB" id="A0A0A9H117"/>
<reference evidence="2" key="2">
    <citation type="journal article" date="2015" name="Data Brief">
        <title>Shoot transcriptome of the giant reed, Arundo donax.</title>
        <authorList>
            <person name="Barrero R.A."/>
            <person name="Guerrero F.D."/>
            <person name="Moolhuijzen P."/>
            <person name="Goolsby J.A."/>
            <person name="Tidwell J."/>
            <person name="Bellgard S.E."/>
            <person name="Bellgard M.I."/>
        </authorList>
    </citation>
    <scope>NUCLEOTIDE SEQUENCE</scope>
    <source>
        <tissue evidence="2">Shoot tissue taken approximately 20 cm above the soil surface</tissue>
    </source>
</reference>
<protein>
    <submittedName>
        <fullName evidence="2">Uncharacterized protein</fullName>
    </submittedName>
</protein>
<feature type="region of interest" description="Disordered" evidence="1">
    <location>
        <begin position="1"/>
        <end position="27"/>
    </location>
</feature>
<feature type="region of interest" description="Disordered" evidence="1">
    <location>
        <begin position="37"/>
        <end position="56"/>
    </location>
</feature>
<feature type="compositionally biased region" description="Low complexity" evidence="1">
    <location>
        <begin position="1"/>
        <end position="22"/>
    </location>
</feature>
<accession>A0A0A9H117</accession>